<evidence type="ECO:0000313" key="1">
    <source>
        <dbReference type="EMBL" id="TGY66204.1"/>
    </source>
</evidence>
<reference evidence="1" key="1">
    <citation type="submission" date="2019-04" db="EMBL/GenBank/DDBJ databases">
        <title>Microbes associate with the intestines of laboratory mice.</title>
        <authorList>
            <person name="Navarre W."/>
            <person name="Wong E."/>
            <person name="Huang K."/>
            <person name="Tropini C."/>
            <person name="Ng K."/>
            <person name="Yu B."/>
        </authorList>
    </citation>
    <scope>NUCLEOTIDE SEQUENCE</scope>
    <source>
        <strain evidence="1">NM09_H32</strain>
    </source>
</reference>
<accession>A0AC61R903</accession>
<proteinExistence type="predicted"/>
<keyword evidence="2" id="KW-1185">Reference proteome</keyword>
<name>A0AC61R903_9FIRM</name>
<gene>
    <name evidence="1" type="ORF">E5336_04985</name>
</gene>
<protein>
    <submittedName>
        <fullName evidence="1">Uncharacterized protein</fullName>
    </submittedName>
</protein>
<evidence type="ECO:0000313" key="2">
    <source>
        <dbReference type="Proteomes" id="UP000308836"/>
    </source>
</evidence>
<dbReference type="Proteomes" id="UP000308836">
    <property type="component" value="Unassembled WGS sequence"/>
</dbReference>
<dbReference type="EMBL" id="SRYG01000008">
    <property type="protein sequence ID" value="TGY66204.1"/>
    <property type="molecule type" value="Genomic_DNA"/>
</dbReference>
<sequence>MNEILLKKVYLINWYGFVDKTIPIGRSLSLITGENECGKSTILDAIKYAFTGDTEFNKATSATRVGTGRRTLSSYTRCLIDPDNKKYARSSDSHPSVYTHIALEYHNTLYDTYFVLGVILETDSSDNVNNFWYAQDGKRLEDLSFFRESEGKKFVLNAKEFGIKNQAKIMNNKKDGIEKFMAMTGLKLQNDGIMKYRRKLKNIMTYNPEAKIQQFIKESVLEEKKININKLKEAKESIEEITKSFTILEKEIRELDAILKAFDDYKRICSRLTKDDIKRVYKDLLANQKEKENSIKEMKEHCREIEMLAKRIDQELLEKEKKDKELRKALQHYDQMDATKAIREEKEKLDILGNEMKELSEKEKEIKILFKQIKQFMETIKLAMKPLNVSDLDDPSAARKEVDSLRETVKHLFEQNAVEINRLKGSLKQMEEEKIVVDQVIKTCERNLPDYSKVPNQYGLLNEINNKFKSLGIQSEAKFSSAYVVELKDEEWRNSIETFLGWHRYSVLVEPEYFDIADQVMDRSRYKYVELVNTKLLSRKEPKIVEDSLLNKLVIKNKIAHTYFAYWLGRIHAVEKKKVSVHENAISKEGKISRNMAVSFLNFNKIGSYCLGEDAVLLNKERALKEKKELEEEEVRIRENIYLQQRRKMAIDNMFQALNKQYDFEAPVKMKEKQEQIEICKASIQKLEDALKNNNEYMALVERIAEIESSLVILNQSIEKNKKRKIQLEQKNDSLKIGIEQLTKSIEEKNGRIDAFSIDYLSEFREAKKEYDLFLAKERESGDVLVPSSRERAEREKSSCEKDIIQKQSNYNMGKYQEEELPVDFQSEEVYRKRKNRLQVDDFEDIKQKLAIRTKQYENIFKNEFVLKIKTNIEDAHADIKEINRQLRKLQFSTTYQFDVRNVSGTTDYAKILDYAEYLKKNNQIGNLQGTLEGMNDFDEKEAIKQEEEIKKIINKIVAKEHNNELVDFSDYRNYMEYEVIVNNEEIKNGRLSKLAGYNSGAGTQIPYTIILSAALAMIYNARQNSTRMVFIDEPFEKMSDKNIKIMLNFFKSQSFQVIFCAPPNKLDSIGKECAAVIPIKKISKSNMTVGWVEFNE</sequence>
<comment type="caution">
    <text evidence="1">The sequence shown here is derived from an EMBL/GenBank/DDBJ whole genome shotgun (WGS) entry which is preliminary data.</text>
</comment>
<organism evidence="1 2">
    <name type="scientific">Dubosiella muris</name>
    <dbReference type="NCBI Taxonomy" id="3038133"/>
    <lineage>
        <taxon>Bacteria</taxon>
        <taxon>Bacillati</taxon>
        <taxon>Bacillota</taxon>
        <taxon>Erysipelotrichia</taxon>
        <taxon>Erysipelotrichales</taxon>
        <taxon>Erysipelotrichaceae</taxon>
        <taxon>Dubosiella</taxon>
    </lineage>
</organism>